<comment type="caution">
    <text evidence="1">The sequence shown here is derived from an EMBL/GenBank/DDBJ whole genome shotgun (WGS) entry which is preliminary data.</text>
</comment>
<proteinExistence type="predicted"/>
<reference evidence="1 2" key="1">
    <citation type="journal article" date="2018" name="Front. Plant Sci.">
        <title>Red Clover (Trifolium pratense) and Zigzag Clover (T. medium) - A Picture of Genomic Similarities and Differences.</title>
        <authorList>
            <person name="Dluhosova J."/>
            <person name="Istvanek J."/>
            <person name="Nedelnik J."/>
            <person name="Repkova J."/>
        </authorList>
    </citation>
    <scope>NUCLEOTIDE SEQUENCE [LARGE SCALE GENOMIC DNA]</scope>
    <source>
        <strain evidence="2">cv. 10/8</strain>
        <tissue evidence="1">Leaf</tissue>
    </source>
</reference>
<organism evidence="1 2">
    <name type="scientific">Trifolium medium</name>
    <dbReference type="NCBI Taxonomy" id="97028"/>
    <lineage>
        <taxon>Eukaryota</taxon>
        <taxon>Viridiplantae</taxon>
        <taxon>Streptophyta</taxon>
        <taxon>Embryophyta</taxon>
        <taxon>Tracheophyta</taxon>
        <taxon>Spermatophyta</taxon>
        <taxon>Magnoliopsida</taxon>
        <taxon>eudicotyledons</taxon>
        <taxon>Gunneridae</taxon>
        <taxon>Pentapetalae</taxon>
        <taxon>rosids</taxon>
        <taxon>fabids</taxon>
        <taxon>Fabales</taxon>
        <taxon>Fabaceae</taxon>
        <taxon>Papilionoideae</taxon>
        <taxon>50 kb inversion clade</taxon>
        <taxon>NPAAA clade</taxon>
        <taxon>Hologalegina</taxon>
        <taxon>IRL clade</taxon>
        <taxon>Trifolieae</taxon>
        <taxon>Trifolium</taxon>
    </lineage>
</organism>
<dbReference type="AlphaFoldDB" id="A0A392SF19"/>
<evidence type="ECO:0000313" key="2">
    <source>
        <dbReference type="Proteomes" id="UP000265520"/>
    </source>
</evidence>
<keyword evidence="2" id="KW-1185">Reference proteome</keyword>
<sequence>VRGWCPQSKAGKTLGLKSAYKGIYIYLPPKVLAGLEPGTSRIQDLSVFH</sequence>
<evidence type="ECO:0000313" key="1">
    <source>
        <dbReference type="EMBL" id="MCI47249.1"/>
    </source>
</evidence>
<dbReference type="Proteomes" id="UP000265520">
    <property type="component" value="Unassembled WGS sequence"/>
</dbReference>
<protein>
    <submittedName>
        <fullName evidence="1">Uncharacterized protein</fullName>
    </submittedName>
</protein>
<accession>A0A392SF19</accession>
<name>A0A392SF19_9FABA</name>
<dbReference type="EMBL" id="LXQA010369676">
    <property type="protein sequence ID" value="MCI47249.1"/>
    <property type="molecule type" value="Genomic_DNA"/>
</dbReference>
<feature type="non-terminal residue" evidence="1">
    <location>
        <position position="1"/>
    </location>
</feature>